<evidence type="ECO:0000313" key="9">
    <source>
        <dbReference type="EMBL" id="SVC37855.1"/>
    </source>
</evidence>
<accession>A0A382LQ15</accession>
<evidence type="ECO:0000259" key="7">
    <source>
        <dbReference type="Pfam" id="PF02687"/>
    </source>
</evidence>
<dbReference type="Pfam" id="PF12704">
    <property type="entry name" value="MacB_PCD"/>
    <property type="match status" value="1"/>
</dbReference>
<keyword evidence="2" id="KW-1003">Cell membrane</keyword>
<feature type="transmembrane region" description="Helical" evidence="6">
    <location>
        <begin position="29"/>
        <end position="53"/>
    </location>
</feature>
<feature type="non-terminal residue" evidence="9">
    <location>
        <position position="392"/>
    </location>
</feature>
<feature type="transmembrane region" description="Helical" evidence="6">
    <location>
        <begin position="314"/>
        <end position="340"/>
    </location>
</feature>
<dbReference type="InterPro" id="IPR003838">
    <property type="entry name" value="ABC3_permease_C"/>
</dbReference>
<evidence type="ECO:0000259" key="8">
    <source>
        <dbReference type="Pfam" id="PF12704"/>
    </source>
</evidence>
<reference evidence="9" key="1">
    <citation type="submission" date="2018-05" db="EMBL/GenBank/DDBJ databases">
        <authorList>
            <person name="Lanie J.A."/>
            <person name="Ng W.-L."/>
            <person name="Kazmierczak K.M."/>
            <person name="Andrzejewski T.M."/>
            <person name="Davidsen T.M."/>
            <person name="Wayne K.J."/>
            <person name="Tettelin H."/>
            <person name="Glass J.I."/>
            <person name="Rusch D."/>
            <person name="Podicherti R."/>
            <person name="Tsui H.-C.T."/>
            <person name="Winkler M.E."/>
        </authorList>
    </citation>
    <scope>NUCLEOTIDE SEQUENCE</scope>
</reference>
<gene>
    <name evidence="9" type="ORF">METZ01_LOCUS290709</name>
</gene>
<keyword evidence="4 6" id="KW-1133">Transmembrane helix</keyword>
<proteinExistence type="predicted"/>
<protein>
    <recommendedName>
        <fullName evidence="10">ABC3 transporter permease protein domain-containing protein</fullName>
    </recommendedName>
</protein>
<feature type="transmembrane region" description="Helical" evidence="6">
    <location>
        <begin position="268"/>
        <end position="293"/>
    </location>
</feature>
<feature type="domain" description="MacB-like periplasmic core" evidence="8">
    <location>
        <begin position="32"/>
        <end position="233"/>
    </location>
</feature>
<name>A0A382LQ15_9ZZZZ</name>
<dbReference type="PANTHER" id="PTHR30572">
    <property type="entry name" value="MEMBRANE COMPONENT OF TRANSPORTER-RELATED"/>
    <property type="match status" value="1"/>
</dbReference>
<dbReference type="EMBL" id="UINC01088006">
    <property type="protein sequence ID" value="SVC37855.1"/>
    <property type="molecule type" value="Genomic_DNA"/>
</dbReference>
<keyword evidence="3 6" id="KW-0812">Transmembrane</keyword>
<dbReference type="AlphaFoldDB" id="A0A382LQ15"/>
<dbReference type="InterPro" id="IPR050250">
    <property type="entry name" value="Macrolide_Exporter_MacB"/>
</dbReference>
<sequence>MLCAKIKMKFLRQVFEITTMNLKTILERFGSSVVIIVGIAGSVAVMVSLLSMAEGLNSTIIKTGQDDRALILREGSNSELSSGVGMQEIDIILNAPGVEQFNGSPMVSGELFVIVDLKRKGAEATSNLPLRGVQPMSFNIRPELKIIEGRNFQSGTGEVIVGKGAFDQYEGLDIGDKIEIRDNFWKVVGIFSTDGDVHESEVWADLSVTQSSFRREGGVSLVSAKLINENTFNEVGVYIETYPNLSLKVERESSFYENQSLGSELIRVFGLVVAVIMAIGSVFAALNTMYSAVSTRLVEIGTLRAIGFKGSSILISLMLESMILATLGGLAGAGIAYIFFNGYTASTLTGGSFTQTAFAFAVTGDIVKQGMILALTVGFFGGLLPAFNAARQ</sequence>
<comment type="subcellular location">
    <subcellularLocation>
        <location evidence="1">Cell membrane</location>
        <topology evidence="1">Multi-pass membrane protein</topology>
    </subcellularLocation>
</comment>
<dbReference type="InterPro" id="IPR025857">
    <property type="entry name" value="MacB_PCD"/>
</dbReference>
<evidence type="ECO:0000256" key="3">
    <source>
        <dbReference type="ARBA" id="ARBA00022692"/>
    </source>
</evidence>
<keyword evidence="5 6" id="KW-0472">Membrane</keyword>
<evidence type="ECO:0000256" key="1">
    <source>
        <dbReference type="ARBA" id="ARBA00004651"/>
    </source>
</evidence>
<evidence type="ECO:0000256" key="5">
    <source>
        <dbReference type="ARBA" id="ARBA00023136"/>
    </source>
</evidence>
<dbReference type="GO" id="GO:0005886">
    <property type="term" value="C:plasma membrane"/>
    <property type="evidence" value="ECO:0007669"/>
    <property type="project" value="UniProtKB-SubCell"/>
</dbReference>
<dbReference type="GO" id="GO:0022857">
    <property type="term" value="F:transmembrane transporter activity"/>
    <property type="evidence" value="ECO:0007669"/>
    <property type="project" value="TreeGrafter"/>
</dbReference>
<dbReference type="PANTHER" id="PTHR30572:SF15">
    <property type="entry name" value="ABC TRANSPORTER PERMEASE"/>
    <property type="match status" value="1"/>
</dbReference>
<evidence type="ECO:0000256" key="6">
    <source>
        <dbReference type="SAM" id="Phobius"/>
    </source>
</evidence>
<evidence type="ECO:0008006" key="10">
    <source>
        <dbReference type="Google" id="ProtNLM"/>
    </source>
</evidence>
<feature type="domain" description="ABC3 transporter permease C-terminal" evidence="7">
    <location>
        <begin position="272"/>
        <end position="391"/>
    </location>
</feature>
<dbReference type="Pfam" id="PF02687">
    <property type="entry name" value="FtsX"/>
    <property type="match status" value="1"/>
</dbReference>
<feature type="transmembrane region" description="Helical" evidence="6">
    <location>
        <begin position="370"/>
        <end position="390"/>
    </location>
</feature>
<evidence type="ECO:0000256" key="4">
    <source>
        <dbReference type="ARBA" id="ARBA00022989"/>
    </source>
</evidence>
<organism evidence="9">
    <name type="scientific">marine metagenome</name>
    <dbReference type="NCBI Taxonomy" id="408172"/>
    <lineage>
        <taxon>unclassified sequences</taxon>
        <taxon>metagenomes</taxon>
        <taxon>ecological metagenomes</taxon>
    </lineage>
</organism>
<evidence type="ECO:0000256" key="2">
    <source>
        <dbReference type="ARBA" id="ARBA00022475"/>
    </source>
</evidence>